<dbReference type="Proteomes" id="UP000007435">
    <property type="component" value="Chromosome"/>
</dbReference>
<dbReference type="KEGG" id="lby:Lbys_3601"/>
<feature type="chain" id="PRO_5003188595" evidence="1">
    <location>
        <begin position="22"/>
        <end position="96"/>
    </location>
</feature>
<proteinExistence type="predicted"/>
<reference evidence="2 3" key="2">
    <citation type="journal article" date="2011" name="Stand. Genomic Sci.">
        <title>Complete genome sequence of Leadbetterella byssophila type strain (4M15).</title>
        <authorList>
            <person name="Abt B."/>
            <person name="Teshima H."/>
            <person name="Lucas S."/>
            <person name="Lapidus A."/>
            <person name="Del Rio T.G."/>
            <person name="Nolan M."/>
            <person name="Tice H."/>
            <person name="Cheng J.F."/>
            <person name="Pitluck S."/>
            <person name="Liolios K."/>
            <person name="Pagani I."/>
            <person name="Ivanova N."/>
            <person name="Mavromatis K."/>
            <person name="Pati A."/>
            <person name="Tapia R."/>
            <person name="Han C."/>
            <person name="Goodwin L."/>
            <person name="Chen A."/>
            <person name="Palaniappan K."/>
            <person name="Land M."/>
            <person name="Hauser L."/>
            <person name="Chang Y.J."/>
            <person name="Jeffries C.D."/>
            <person name="Rohde M."/>
            <person name="Goker M."/>
            <person name="Tindall B.J."/>
            <person name="Detter J.C."/>
            <person name="Woyke T."/>
            <person name="Bristow J."/>
            <person name="Eisen J.A."/>
            <person name="Markowitz V."/>
            <person name="Hugenholtz P."/>
            <person name="Klenk H.P."/>
            <person name="Kyrpides N.C."/>
        </authorList>
    </citation>
    <scope>NUCLEOTIDE SEQUENCE [LARGE SCALE GENOMIC DNA]</scope>
    <source>
        <strain evidence="3">DSM 17132 / JCM 16389 / KACC 11308 / NBRC 106382 / 4M15</strain>
    </source>
</reference>
<accession>E4RZV7</accession>
<evidence type="ECO:0000313" key="3">
    <source>
        <dbReference type="Proteomes" id="UP000007435"/>
    </source>
</evidence>
<feature type="signal peptide" evidence="1">
    <location>
        <begin position="1"/>
        <end position="21"/>
    </location>
</feature>
<gene>
    <name evidence="2" type="ordered locus">Lbys_3601</name>
</gene>
<dbReference type="STRING" id="649349.Lbys_3601"/>
<dbReference type="OrthoDB" id="997115at2"/>
<dbReference type="RefSeq" id="WP_013410270.1">
    <property type="nucleotide sequence ID" value="NC_014655.1"/>
</dbReference>
<dbReference type="HOGENOM" id="CLU_151876_1_1_10"/>
<keyword evidence="3" id="KW-1185">Reference proteome</keyword>
<sequence>MKFITLILSLLVMALTLVPCSDTPCDTEKTHTHEQHDDQCTPFCTCVCCGAQSQVPQYPFTYSHSPIITYISLSLPQYNSTYTPGFHHSIWQPPKI</sequence>
<organism evidence="2 3">
    <name type="scientific">Leadbetterella byssophila (strain DSM 17132 / JCM 16389 / KACC 11308 / NBRC 106382 / 4M15)</name>
    <dbReference type="NCBI Taxonomy" id="649349"/>
    <lineage>
        <taxon>Bacteria</taxon>
        <taxon>Pseudomonadati</taxon>
        <taxon>Bacteroidota</taxon>
        <taxon>Cytophagia</taxon>
        <taxon>Cytophagales</taxon>
        <taxon>Leadbetterellaceae</taxon>
        <taxon>Leadbetterella</taxon>
    </lineage>
</organism>
<protein>
    <submittedName>
        <fullName evidence="2">Uncharacterized protein</fullName>
    </submittedName>
</protein>
<name>E4RZV7_LEAB4</name>
<evidence type="ECO:0000256" key="1">
    <source>
        <dbReference type="SAM" id="SignalP"/>
    </source>
</evidence>
<evidence type="ECO:0000313" key="2">
    <source>
        <dbReference type="EMBL" id="ADQ19249.1"/>
    </source>
</evidence>
<dbReference type="EMBL" id="CP002305">
    <property type="protein sequence ID" value="ADQ19249.1"/>
    <property type="molecule type" value="Genomic_DNA"/>
</dbReference>
<reference key="1">
    <citation type="submission" date="2010-11" db="EMBL/GenBank/DDBJ databases">
        <title>The complete genome of Leadbetterella byssophila DSM 17132.</title>
        <authorList>
            <consortium name="US DOE Joint Genome Institute (JGI-PGF)"/>
            <person name="Lucas S."/>
            <person name="Copeland A."/>
            <person name="Lapidus A."/>
            <person name="Glavina del Rio T."/>
            <person name="Dalin E."/>
            <person name="Tice H."/>
            <person name="Bruce D."/>
            <person name="Goodwin L."/>
            <person name="Pitluck S."/>
            <person name="Kyrpides N."/>
            <person name="Mavromatis K."/>
            <person name="Ivanova N."/>
            <person name="Teshima H."/>
            <person name="Brettin T."/>
            <person name="Detter J.C."/>
            <person name="Han C."/>
            <person name="Tapia R."/>
            <person name="Land M."/>
            <person name="Hauser L."/>
            <person name="Markowitz V."/>
            <person name="Cheng J.-F."/>
            <person name="Hugenholtz P."/>
            <person name="Woyke T."/>
            <person name="Wu D."/>
            <person name="Tindall B."/>
            <person name="Pomrenke H.G."/>
            <person name="Brambilla E."/>
            <person name="Klenk H.-P."/>
            <person name="Eisen J.A."/>
        </authorList>
    </citation>
    <scope>NUCLEOTIDE SEQUENCE [LARGE SCALE GENOMIC DNA]</scope>
    <source>
        <strain>DSM 17132</strain>
    </source>
</reference>
<dbReference type="AlphaFoldDB" id="E4RZV7"/>
<keyword evidence="1" id="KW-0732">Signal</keyword>